<dbReference type="Proteomes" id="UP000830055">
    <property type="component" value="Chromosome"/>
</dbReference>
<dbReference type="EMBL" id="AP025516">
    <property type="protein sequence ID" value="BDD88466.1"/>
    <property type="molecule type" value="Genomic_DNA"/>
</dbReference>
<accession>A0ABN6M6F9</accession>
<gene>
    <name evidence="1" type="ORF">DPPLL_28310</name>
</gene>
<evidence type="ECO:0008006" key="3">
    <source>
        <dbReference type="Google" id="ProtNLM"/>
    </source>
</evidence>
<dbReference type="PANTHER" id="PTHR36456:SF1">
    <property type="entry name" value="UPF0232 PROTEIN SCO3875"/>
    <property type="match status" value="1"/>
</dbReference>
<evidence type="ECO:0000313" key="1">
    <source>
        <dbReference type="EMBL" id="BDD88466.1"/>
    </source>
</evidence>
<dbReference type="RefSeq" id="WP_284151822.1">
    <property type="nucleotide sequence ID" value="NZ_AP025516.1"/>
</dbReference>
<name>A0ABN6M6F9_9BACT</name>
<proteinExistence type="predicted"/>
<dbReference type="PANTHER" id="PTHR36456">
    <property type="entry name" value="UPF0232 PROTEIN SCO3875"/>
    <property type="match status" value="1"/>
</dbReference>
<dbReference type="Pfam" id="PF05258">
    <property type="entry name" value="DciA"/>
    <property type="match status" value="1"/>
</dbReference>
<reference evidence="1 2" key="1">
    <citation type="submission" date="2022-01" db="EMBL/GenBank/DDBJ databases">
        <title>Desulfofustis limnae sp. nov., a novel mesophilic sulfate-reducing bacterium isolated from marsh soil.</title>
        <authorList>
            <person name="Watanabe M."/>
            <person name="Takahashi A."/>
            <person name="Kojima H."/>
            <person name="Fukui M."/>
        </authorList>
    </citation>
    <scope>NUCLEOTIDE SEQUENCE [LARGE SCALE GENOMIC DNA]</scope>
    <source>
        <strain evidence="1 2">PPLL</strain>
    </source>
</reference>
<evidence type="ECO:0000313" key="2">
    <source>
        <dbReference type="Proteomes" id="UP000830055"/>
    </source>
</evidence>
<protein>
    <recommendedName>
        <fullName evidence="3">DUF721 domain-containing protein</fullName>
    </recommendedName>
</protein>
<organism evidence="1 2">
    <name type="scientific">Desulfofustis limnaeus</name>
    <dbReference type="NCBI Taxonomy" id="2740163"/>
    <lineage>
        <taxon>Bacteria</taxon>
        <taxon>Pseudomonadati</taxon>
        <taxon>Thermodesulfobacteriota</taxon>
        <taxon>Desulfobulbia</taxon>
        <taxon>Desulfobulbales</taxon>
        <taxon>Desulfocapsaceae</taxon>
        <taxon>Desulfofustis</taxon>
    </lineage>
</organism>
<sequence length="158" mass="18956">MNTRENRLQPTLLAAAFSTILKDKDWNYKHDQYRVFSDWSNLVDPDTAVHSRPLKVVKDVLWLAVENSAWMQQLRFQKLHLLETLNNHLRISRFSDIRFTLQEERRQPTPPREPVVRFVPPPEQEVEAFRQQISFIDDEAIRESLLRLWYLAQACRRE</sequence>
<dbReference type="InterPro" id="IPR007922">
    <property type="entry name" value="DciA-like"/>
</dbReference>
<keyword evidence="2" id="KW-1185">Reference proteome</keyword>